<accession>A0A485L6D2</accession>
<dbReference type="EMBL" id="CAADRA010005903">
    <property type="protein sequence ID" value="VFT93257.1"/>
    <property type="molecule type" value="Genomic_DNA"/>
</dbReference>
<protein>
    <submittedName>
        <fullName evidence="4">Aste57867_16483 protein</fullName>
    </submittedName>
</protein>
<feature type="compositionally biased region" description="Low complexity" evidence="1">
    <location>
        <begin position="243"/>
        <end position="263"/>
    </location>
</feature>
<dbReference type="NCBIfam" id="NF041131">
    <property type="entry name" value="RicT_YaaT_fam"/>
    <property type="match status" value="1"/>
</dbReference>
<dbReference type="InterPro" id="IPR047767">
    <property type="entry name" value="PSP1-like"/>
</dbReference>
<reference evidence="3" key="2">
    <citation type="submission" date="2019-06" db="EMBL/GenBank/DDBJ databases">
        <title>Genomics analysis of Aphanomyces spp. identifies a new class of oomycete effector associated with host adaptation.</title>
        <authorList>
            <person name="Gaulin E."/>
        </authorList>
    </citation>
    <scope>NUCLEOTIDE SEQUENCE</scope>
    <source>
        <strain evidence="3">CBS 578.67</strain>
    </source>
</reference>
<dbReference type="AlphaFoldDB" id="A0A485L6D2"/>
<feature type="compositionally biased region" description="Low complexity" evidence="1">
    <location>
        <begin position="313"/>
        <end position="322"/>
    </location>
</feature>
<name>A0A485L6D2_9STRA</name>
<organism evidence="4 5">
    <name type="scientific">Aphanomyces stellatus</name>
    <dbReference type="NCBI Taxonomy" id="120398"/>
    <lineage>
        <taxon>Eukaryota</taxon>
        <taxon>Sar</taxon>
        <taxon>Stramenopiles</taxon>
        <taxon>Oomycota</taxon>
        <taxon>Saprolegniomycetes</taxon>
        <taxon>Saprolegniales</taxon>
        <taxon>Verrucalvaceae</taxon>
        <taxon>Aphanomyces</taxon>
    </lineage>
</organism>
<dbReference type="PANTHER" id="PTHR43830">
    <property type="entry name" value="PROTEIN PSP1"/>
    <property type="match status" value="1"/>
</dbReference>
<feature type="region of interest" description="Disordered" evidence="1">
    <location>
        <begin position="112"/>
        <end position="170"/>
    </location>
</feature>
<evidence type="ECO:0000259" key="2">
    <source>
        <dbReference type="PROSITE" id="PS51411"/>
    </source>
</evidence>
<dbReference type="EMBL" id="VJMH01005882">
    <property type="protein sequence ID" value="KAF0692454.1"/>
    <property type="molecule type" value="Genomic_DNA"/>
</dbReference>
<feature type="domain" description="PSP1 C-terminal" evidence="2">
    <location>
        <begin position="432"/>
        <end position="517"/>
    </location>
</feature>
<evidence type="ECO:0000313" key="4">
    <source>
        <dbReference type="EMBL" id="VFT93257.1"/>
    </source>
</evidence>
<feature type="compositionally biased region" description="Polar residues" evidence="1">
    <location>
        <begin position="1"/>
        <end position="10"/>
    </location>
</feature>
<dbReference type="InterPro" id="IPR007557">
    <property type="entry name" value="PSP1_C"/>
</dbReference>
<evidence type="ECO:0000313" key="5">
    <source>
        <dbReference type="Proteomes" id="UP000332933"/>
    </source>
</evidence>
<keyword evidence="5" id="KW-1185">Reference proteome</keyword>
<dbReference type="Pfam" id="PF04468">
    <property type="entry name" value="PSP1"/>
    <property type="match status" value="1"/>
</dbReference>
<feature type="compositionally biased region" description="Polar residues" evidence="1">
    <location>
        <begin position="142"/>
        <end position="152"/>
    </location>
</feature>
<dbReference type="OrthoDB" id="243127at2759"/>
<dbReference type="PROSITE" id="PS51411">
    <property type="entry name" value="PSP1_C"/>
    <property type="match status" value="1"/>
</dbReference>
<reference evidence="4 5" key="1">
    <citation type="submission" date="2019-03" db="EMBL/GenBank/DDBJ databases">
        <authorList>
            <person name="Gaulin E."/>
            <person name="Dumas B."/>
        </authorList>
    </citation>
    <scope>NUCLEOTIDE SEQUENCE [LARGE SCALE GENOMIC DNA]</scope>
    <source>
        <strain evidence="4">CBS 568.67</strain>
    </source>
</reference>
<dbReference type="Proteomes" id="UP000332933">
    <property type="component" value="Unassembled WGS sequence"/>
</dbReference>
<dbReference type="GO" id="GO:0005737">
    <property type="term" value="C:cytoplasm"/>
    <property type="evidence" value="ECO:0007669"/>
    <property type="project" value="TreeGrafter"/>
</dbReference>
<feature type="region of interest" description="Disordered" evidence="1">
    <location>
        <begin position="310"/>
        <end position="333"/>
    </location>
</feature>
<feature type="region of interest" description="Disordered" evidence="1">
    <location>
        <begin position="182"/>
        <end position="269"/>
    </location>
</feature>
<feature type="region of interest" description="Disordered" evidence="1">
    <location>
        <begin position="1"/>
        <end position="38"/>
    </location>
</feature>
<gene>
    <name evidence="4" type="primary">Aste57867_16483</name>
    <name evidence="3" type="ORF">As57867_016426</name>
    <name evidence="4" type="ORF">ASTE57867_16483</name>
</gene>
<feature type="compositionally biased region" description="Low complexity" evidence="1">
    <location>
        <begin position="112"/>
        <end position="126"/>
    </location>
</feature>
<proteinExistence type="predicted"/>
<evidence type="ECO:0000313" key="3">
    <source>
        <dbReference type="EMBL" id="KAF0692454.1"/>
    </source>
</evidence>
<dbReference type="PANTHER" id="PTHR43830:SF3">
    <property type="entry name" value="PROTEIN PSP1"/>
    <property type="match status" value="1"/>
</dbReference>
<evidence type="ECO:0000256" key="1">
    <source>
        <dbReference type="SAM" id="MobiDB-lite"/>
    </source>
</evidence>
<sequence>MAMNVQTLLPSTDRLPRSPHVGGGGNNQCSHDLNDPDDLAGLSEVTSHQEWSDFLSSSVLALSLDDPQDDDNDMSMLHRVKPQPISTSSSPAHMPRVRVGSPLVLAMSPLASLPSSQNTSTSSWATWQLSHPPPPPLDDISDNNATSTSGGQHSPLGVPLLRDGDTDMPHRMRAKSFSTLYSSEHHRHQMHGFRSPPLPHLQTAHPPPPPPDSSFSLRRYSGDFESSMTHHEMQPPPPRGIRSYSMGGYPSSSPSFYPTQQPQPHHPIHHPAAAAIDRGMGSFRTALPRQLQQPRQPHPPLPTRAASYEWTRSASPPSSSISGMPHDDFEFTKLNHPPLPPPSSILEPSAYYEVQFKRCRKDVFAGALGFQVGAYVKVEGDRGEDVGYIIRAVSDAKKATEMMTSASMVLANDGDNNSHHHQGVQPGTQCMKRIMRAASDSECDLLRQQHKEEQEVLQVCRTKVRQRMLPMNVIDAEYQFDRHKLTFFFEADRRIDFRELVRDLFAIYKTRIWLQQVVHKSTSSMALPPPPTSFGNQMGHE</sequence>